<dbReference type="RefSeq" id="WP_140008792.1">
    <property type="nucleotide sequence ID" value="NZ_JBHMDG010000001.1"/>
</dbReference>
<evidence type="ECO:0000313" key="3">
    <source>
        <dbReference type="Proteomes" id="UP001589750"/>
    </source>
</evidence>
<dbReference type="Pfam" id="PF01844">
    <property type="entry name" value="HNH"/>
    <property type="match status" value="1"/>
</dbReference>
<dbReference type="InterPro" id="IPR003615">
    <property type="entry name" value="HNH_nuc"/>
</dbReference>
<protein>
    <submittedName>
        <fullName evidence="2">HNH endonuclease signature motif containing protein</fullName>
    </submittedName>
</protein>
<dbReference type="SMART" id="SM00507">
    <property type="entry name" value="HNHc"/>
    <property type="match status" value="1"/>
</dbReference>
<organism evidence="2 3">
    <name type="scientific">Nocardioides plantarum</name>
    <dbReference type="NCBI Taxonomy" id="29299"/>
    <lineage>
        <taxon>Bacteria</taxon>
        <taxon>Bacillati</taxon>
        <taxon>Actinomycetota</taxon>
        <taxon>Actinomycetes</taxon>
        <taxon>Propionibacteriales</taxon>
        <taxon>Nocardioidaceae</taxon>
        <taxon>Nocardioides</taxon>
    </lineage>
</organism>
<comment type="caution">
    <text evidence="2">The sequence shown here is derived from an EMBL/GenBank/DDBJ whole genome shotgun (WGS) entry which is preliminary data.</text>
</comment>
<dbReference type="InterPro" id="IPR002711">
    <property type="entry name" value="HNH"/>
</dbReference>
<name>A0ABV5K3Y2_9ACTN</name>
<keyword evidence="2" id="KW-0378">Hydrolase</keyword>
<dbReference type="Proteomes" id="UP001589750">
    <property type="component" value="Unassembled WGS sequence"/>
</dbReference>
<proteinExistence type="predicted"/>
<dbReference type="CDD" id="cd00085">
    <property type="entry name" value="HNHc"/>
    <property type="match status" value="1"/>
</dbReference>
<keyword evidence="2" id="KW-0255">Endonuclease</keyword>
<dbReference type="GO" id="GO:0004519">
    <property type="term" value="F:endonuclease activity"/>
    <property type="evidence" value="ECO:0007669"/>
    <property type="project" value="UniProtKB-KW"/>
</dbReference>
<feature type="domain" description="HNH nuclease" evidence="1">
    <location>
        <begin position="321"/>
        <end position="371"/>
    </location>
</feature>
<dbReference type="Gene3D" id="1.10.30.50">
    <property type="match status" value="1"/>
</dbReference>
<sequence>MPTTTRARSSDPLLHAVRSRRETEARDQVATLTAVLDWSVANTADEVETAELLDPMVEPALHLGGSGCPVIGEYAALDLALSLGMSTDGGLAYLGKALELRHRLPRLYARVVGLEVSLWKAFRVAEQTIALPPAGATHVDRVISPFLHTCSWAQVDRAVEAARAAYDPAEAERRRLVAAEGRHATLDVASATTTGTVDMRATLDLADALDLDAALRDGAQRLADLGSTDTLDVRRSHALGEIARHQLTLDLETTGGRGVTIYAHLDPTDPDTPAVLDNILTPVLVEQIKTWCQTAGTKVTIKPVIDLTSDPTTTAYRPTDAIREQVTLRDRTCVFPDCGRRKVDLDHIDPFDLGGPTSAHNLAMLCRRHHRAKTHGRWSYRMLQPGLYEWTSPTGATYLVDRRRRP</sequence>
<dbReference type="EMBL" id="JBHMDG010000001">
    <property type="protein sequence ID" value="MFB9311457.1"/>
    <property type="molecule type" value="Genomic_DNA"/>
</dbReference>
<evidence type="ECO:0000313" key="2">
    <source>
        <dbReference type="EMBL" id="MFB9311457.1"/>
    </source>
</evidence>
<keyword evidence="2" id="KW-0540">Nuclease</keyword>
<keyword evidence="3" id="KW-1185">Reference proteome</keyword>
<accession>A0ABV5K3Y2</accession>
<reference evidence="2 3" key="1">
    <citation type="submission" date="2024-09" db="EMBL/GenBank/DDBJ databases">
        <authorList>
            <person name="Sun Q."/>
            <person name="Mori K."/>
        </authorList>
    </citation>
    <scope>NUCLEOTIDE SEQUENCE [LARGE SCALE GENOMIC DNA]</scope>
    <source>
        <strain evidence="2 3">JCM 9626</strain>
    </source>
</reference>
<gene>
    <name evidence="2" type="ORF">ACFFRI_00250</name>
</gene>
<evidence type="ECO:0000259" key="1">
    <source>
        <dbReference type="SMART" id="SM00507"/>
    </source>
</evidence>